<feature type="transmembrane region" description="Helical" evidence="2">
    <location>
        <begin position="87"/>
        <end position="111"/>
    </location>
</feature>
<reference evidence="5" key="1">
    <citation type="submission" date="2024-04" db="EMBL/GenBank/DDBJ databases">
        <title>Salinicola lusitanus LLJ914,a marine bacterium isolated from the Okinawa Trough.</title>
        <authorList>
            <person name="Li J."/>
        </authorList>
    </citation>
    <scope>NUCLEOTIDE SEQUENCE [LARGE SCALE GENOMIC DNA]</scope>
</reference>
<evidence type="ECO:0000313" key="5">
    <source>
        <dbReference type="Proteomes" id="UP001460270"/>
    </source>
</evidence>
<sequence>MCDVEIKPSYCFGFKNKKFEMGTNITDVFLTISEVNVSDSGLYFCGFFMKTNIVLGETTRLSVVDASDPTQSAVTENSPKDNRFREIFFLTSIALGSLSLILCVAVILLSLRNNRLQKVNKELQTRANEVASEELNYAAVKMKSTTRSQTSDRQTEPHVIYSSTR</sequence>
<feature type="domain" description="Immunoglobulin V-set" evidence="3">
    <location>
        <begin position="17"/>
        <end position="64"/>
    </location>
</feature>
<comment type="caution">
    <text evidence="4">The sequence shown here is derived from an EMBL/GenBank/DDBJ whole genome shotgun (WGS) entry which is preliminary data.</text>
</comment>
<dbReference type="InterPro" id="IPR036179">
    <property type="entry name" value="Ig-like_dom_sf"/>
</dbReference>
<dbReference type="InterPro" id="IPR013783">
    <property type="entry name" value="Ig-like_fold"/>
</dbReference>
<dbReference type="EMBL" id="JBBPFD010000012">
    <property type="protein sequence ID" value="KAK7904646.1"/>
    <property type="molecule type" value="Genomic_DNA"/>
</dbReference>
<keyword evidence="2" id="KW-1133">Transmembrane helix</keyword>
<accession>A0AAW0NZB1</accession>
<name>A0AAW0NZB1_9GOBI</name>
<dbReference type="Proteomes" id="UP001460270">
    <property type="component" value="Unassembled WGS sequence"/>
</dbReference>
<dbReference type="AlphaFoldDB" id="A0AAW0NZB1"/>
<gene>
    <name evidence="4" type="ORF">WMY93_017253</name>
</gene>
<evidence type="ECO:0000256" key="1">
    <source>
        <dbReference type="SAM" id="MobiDB-lite"/>
    </source>
</evidence>
<organism evidence="4 5">
    <name type="scientific">Mugilogobius chulae</name>
    <name type="common">yellowstripe goby</name>
    <dbReference type="NCBI Taxonomy" id="88201"/>
    <lineage>
        <taxon>Eukaryota</taxon>
        <taxon>Metazoa</taxon>
        <taxon>Chordata</taxon>
        <taxon>Craniata</taxon>
        <taxon>Vertebrata</taxon>
        <taxon>Euteleostomi</taxon>
        <taxon>Actinopterygii</taxon>
        <taxon>Neopterygii</taxon>
        <taxon>Teleostei</taxon>
        <taxon>Neoteleostei</taxon>
        <taxon>Acanthomorphata</taxon>
        <taxon>Gobiaria</taxon>
        <taxon>Gobiiformes</taxon>
        <taxon>Gobioidei</taxon>
        <taxon>Gobiidae</taxon>
        <taxon>Gobionellinae</taxon>
        <taxon>Mugilogobius</taxon>
    </lineage>
</organism>
<keyword evidence="2" id="KW-0472">Membrane</keyword>
<keyword evidence="5" id="KW-1185">Reference proteome</keyword>
<dbReference type="InterPro" id="IPR013106">
    <property type="entry name" value="Ig_V-set"/>
</dbReference>
<dbReference type="Pfam" id="PF07686">
    <property type="entry name" value="V-set"/>
    <property type="match status" value="1"/>
</dbReference>
<dbReference type="SUPFAM" id="SSF48726">
    <property type="entry name" value="Immunoglobulin"/>
    <property type="match status" value="1"/>
</dbReference>
<evidence type="ECO:0000313" key="4">
    <source>
        <dbReference type="EMBL" id="KAK7904646.1"/>
    </source>
</evidence>
<proteinExistence type="predicted"/>
<protein>
    <recommendedName>
        <fullName evidence="3">Immunoglobulin V-set domain-containing protein</fullName>
    </recommendedName>
</protein>
<feature type="region of interest" description="Disordered" evidence="1">
    <location>
        <begin position="143"/>
        <end position="165"/>
    </location>
</feature>
<keyword evidence="2" id="KW-0812">Transmembrane</keyword>
<dbReference type="Gene3D" id="2.60.40.10">
    <property type="entry name" value="Immunoglobulins"/>
    <property type="match status" value="1"/>
</dbReference>
<evidence type="ECO:0000259" key="3">
    <source>
        <dbReference type="Pfam" id="PF07686"/>
    </source>
</evidence>
<evidence type="ECO:0000256" key="2">
    <source>
        <dbReference type="SAM" id="Phobius"/>
    </source>
</evidence>